<evidence type="ECO:0000256" key="1">
    <source>
        <dbReference type="SAM" id="MobiDB-lite"/>
    </source>
</evidence>
<dbReference type="AlphaFoldDB" id="A0AAW8J5A3"/>
<dbReference type="RefSeq" id="WP_308980769.1">
    <property type="nucleotide sequence ID" value="NZ_JAVIDL010000002.1"/>
</dbReference>
<feature type="chain" id="PRO_5043914158" description="Internalin" evidence="2">
    <location>
        <begin position="19"/>
        <end position="84"/>
    </location>
</feature>
<dbReference type="PROSITE" id="PS51257">
    <property type="entry name" value="PROKAR_LIPOPROTEIN"/>
    <property type="match status" value="1"/>
</dbReference>
<dbReference type="EMBL" id="JAVIDL010000002">
    <property type="protein sequence ID" value="MDQ8934365.1"/>
    <property type="molecule type" value="Genomic_DNA"/>
</dbReference>
<feature type="region of interest" description="Disordered" evidence="1">
    <location>
        <begin position="28"/>
        <end position="84"/>
    </location>
</feature>
<keyword evidence="2" id="KW-0732">Signal</keyword>
<evidence type="ECO:0000256" key="2">
    <source>
        <dbReference type="SAM" id="SignalP"/>
    </source>
</evidence>
<comment type="caution">
    <text evidence="3">The sequence shown here is derived from an EMBL/GenBank/DDBJ whole genome shotgun (WGS) entry which is preliminary data.</text>
</comment>
<accession>A0AAW8J5A3</accession>
<sequence length="84" mass="8514">MLNFKTVSIVVLATAALAFVGCSKKKEEVPASTASDVPAEVSNAAPVEPVAAPSTETSTPVAETPATEEKADNQAIATIDKPST</sequence>
<name>A0AAW8J5A3_9GAMM</name>
<proteinExistence type="predicted"/>
<reference evidence="3" key="1">
    <citation type="submission" date="2023-08" db="EMBL/GenBank/DDBJ databases">
        <title>Emergence of clinically-relevant ST2 carbapenem-resistant Acinetobacter baumannii strains in hospital sewages in Zhejiang, East of China.</title>
        <authorList>
            <person name="Kaichao C."/>
            <person name="Zhang R."/>
        </authorList>
    </citation>
    <scope>NUCLEOTIDE SEQUENCE</scope>
    <source>
        <strain evidence="3">M-RB-37</strain>
    </source>
</reference>
<organism evidence="3 4">
    <name type="scientific">Acinetobacter rudis</name>
    <dbReference type="NCBI Taxonomy" id="632955"/>
    <lineage>
        <taxon>Bacteria</taxon>
        <taxon>Pseudomonadati</taxon>
        <taxon>Pseudomonadota</taxon>
        <taxon>Gammaproteobacteria</taxon>
        <taxon>Moraxellales</taxon>
        <taxon>Moraxellaceae</taxon>
        <taxon>Acinetobacter</taxon>
    </lineage>
</organism>
<feature type="signal peptide" evidence="2">
    <location>
        <begin position="1"/>
        <end position="18"/>
    </location>
</feature>
<evidence type="ECO:0000313" key="3">
    <source>
        <dbReference type="EMBL" id="MDQ8934365.1"/>
    </source>
</evidence>
<protein>
    <recommendedName>
        <fullName evidence="5">Internalin</fullName>
    </recommendedName>
</protein>
<gene>
    <name evidence="3" type="ORF">RFH47_01190</name>
</gene>
<evidence type="ECO:0000313" key="4">
    <source>
        <dbReference type="Proteomes" id="UP001243844"/>
    </source>
</evidence>
<evidence type="ECO:0008006" key="5">
    <source>
        <dbReference type="Google" id="ProtNLM"/>
    </source>
</evidence>
<dbReference type="Proteomes" id="UP001243844">
    <property type="component" value="Unassembled WGS sequence"/>
</dbReference>